<dbReference type="EMBL" id="BMAV01021343">
    <property type="protein sequence ID" value="GFY75375.1"/>
    <property type="molecule type" value="Genomic_DNA"/>
</dbReference>
<protein>
    <recommendedName>
        <fullName evidence="4">Secreted protein</fullName>
    </recommendedName>
</protein>
<dbReference type="Proteomes" id="UP000886998">
    <property type="component" value="Unassembled WGS sequence"/>
</dbReference>
<comment type="caution">
    <text evidence="2">The sequence shown here is derived from an EMBL/GenBank/DDBJ whole genome shotgun (WGS) entry which is preliminary data.</text>
</comment>
<organism evidence="2 3">
    <name type="scientific">Trichonephila inaurata madagascariensis</name>
    <dbReference type="NCBI Taxonomy" id="2747483"/>
    <lineage>
        <taxon>Eukaryota</taxon>
        <taxon>Metazoa</taxon>
        <taxon>Ecdysozoa</taxon>
        <taxon>Arthropoda</taxon>
        <taxon>Chelicerata</taxon>
        <taxon>Arachnida</taxon>
        <taxon>Araneae</taxon>
        <taxon>Araneomorphae</taxon>
        <taxon>Entelegynae</taxon>
        <taxon>Araneoidea</taxon>
        <taxon>Nephilidae</taxon>
        <taxon>Trichonephila</taxon>
        <taxon>Trichonephila inaurata</taxon>
    </lineage>
</organism>
<accession>A0A8X6YQW2</accession>
<feature type="chain" id="PRO_5036483444" description="Secreted protein" evidence="1">
    <location>
        <begin position="26"/>
        <end position="85"/>
    </location>
</feature>
<gene>
    <name evidence="2" type="ORF">TNIN_74001</name>
</gene>
<proteinExistence type="predicted"/>
<sequence length="85" mass="9414">MTSRKQMAAYHSELIILLCSNATVATNGNAEETDNNLFRHASCSLLLDLARLGKPIKPTAVLFPAQMHRSMLRHLCRCYAPSDAL</sequence>
<feature type="signal peptide" evidence="1">
    <location>
        <begin position="1"/>
        <end position="25"/>
    </location>
</feature>
<evidence type="ECO:0008006" key="4">
    <source>
        <dbReference type="Google" id="ProtNLM"/>
    </source>
</evidence>
<dbReference type="AlphaFoldDB" id="A0A8X6YQW2"/>
<evidence type="ECO:0000313" key="2">
    <source>
        <dbReference type="EMBL" id="GFY75375.1"/>
    </source>
</evidence>
<evidence type="ECO:0000256" key="1">
    <source>
        <dbReference type="SAM" id="SignalP"/>
    </source>
</evidence>
<keyword evidence="3" id="KW-1185">Reference proteome</keyword>
<name>A0A8X6YQW2_9ARAC</name>
<keyword evidence="1" id="KW-0732">Signal</keyword>
<reference evidence="2" key="1">
    <citation type="submission" date="2020-08" db="EMBL/GenBank/DDBJ databases">
        <title>Multicomponent nature underlies the extraordinary mechanical properties of spider dragline silk.</title>
        <authorList>
            <person name="Kono N."/>
            <person name="Nakamura H."/>
            <person name="Mori M."/>
            <person name="Yoshida Y."/>
            <person name="Ohtoshi R."/>
            <person name="Malay A.D."/>
            <person name="Moran D.A.P."/>
            <person name="Tomita M."/>
            <person name="Numata K."/>
            <person name="Arakawa K."/>
        </authorList>
    </citation>
    <scope>NUCLEOTIDE SEQUENCE</scope>
</reference>
<evidence type="ECO:0000313" key="3">
    <source>
        <dbReference type="Proteomes" id="UP000886998"/>
    </source>
</evidence>